<dbReference type="AlphaFoldDB" id="A0AB39Q8Z6"/>
<reference evidence="2" key="1">
    <citation type="submission" date="2024-07" db="EMBL/GenBank/DDBJ databases">
        <authorList>
            <person name="Yu S.T."/>
        </authorList>
    </citation>
    <scope>NUCLEOTIDE SEQUENCE</scope>
    <source>
        <strain evidence="2">R28</strain>
    </source>
</reference>
<name>A0AB39Q8Z6_9ACTN</name>
<dbReference type="RefSeq" id="WP_369172757.1">
    <property type="nucleotide sequence ID" value="NZ_CP163439.1"/>
</dbReference>
<gene>
    <name evidence="2" type="ORF">AB5J49_34440</name>
</gene>
<feature type="region of interest" description="Disordered" evidence="1">
    <location>
        <begin position="35"/>
        <end position="58"/>
    </location>
</feature>
<organism evidence="2">
    <name type="scientific">Streptomyces sp. R28</name>
    <dbReference type="NCBI Taxonomy" id="3238628"/>
    <lineage>
        <taxon>Bacteria</taxon>
        <taxon>Bacillati</taxon>
        <taxon>Actinomycetota</taxon>
        <taxon>Actinomycetes</taxon>
        <taxon>Kitasatosporales</taxon>
        <taxon>Streptomycetaceae</taxon>
        <taxon>Streptomyces</taxon>
    </lineage>
</organism>
<proteinExistence type="predicted"/>
<accession>A0AB39Q8Z6</accession>
<evidence type="ECO:0000313" key="2">
    <source>
        <dbReference type="EMBL" id="XDQ38045.1"/>
    </source>
</evidence>
<protein>
    <submittedName>
        <fullName evidence="2">Uncharacterized protein</fullName>
    </submittedName>
</protein>
<sequence length="75" mass="7813">MPGLLETVLGAAGHGGAVCRGLQLFDDVDLGRAGTDLARGSPVRPDGPPRQWTGGLDQGVGPLRIALAERHEMQQ</sequence>
<dbReference type="EMBL" id="CP163439">
    <property type="protein sequence ID" value="XDQ38045.1"/>
    <property type="molecule type" value="Genomic_DNA"/>
</dbReference>
<evidence type="ECO:0000256" key="1">
    <source>
        <dbReference type="SAM" id="MobiDB-lite"/>
    </source>
</evidence>